<sequence>MKKVKLLALMLAASISLTACGTDGGTKKAGVFAGVKTADRISTNKYYTIDKVRVREIANLVNEMDYEEIEGDIPDVFFEDSNEEIEEDISFDTFGRSYEVSLGFSTSVKGYMGDKRLCYVNGQYCTDWTRGKYYKISSSDENTYEKLKQMYLKLEGIGILDYEKMIKEGGSSDAVMADKVQLDTENPNYAEWAKGICCDIASVPDRGEVTLFNNNYMEFECAYKIDNVTKDDFTYLVDKYKKEGFNQDVSEYDCGFMAYSDKAAFDYMAIDYREDCIVLTVGGDINRAGSVTGGWEDGKLGKYAPKPENGDCYIMRDRADYYPAPGENVHSEYVVYNVDEEQAGEYIELCKRNGYTDDEDYNDITDDDNQVYWAGVTEDCRIFVKQGKDDTFMTVTLYLLQKDDSDAVN</sequence>
<protein>
    <recommendedName>
        <fullName evidence="4">DUF4163 domain-containing protein</fullName>
    </recommendedName>
</protein>
<feature type="signal peptide" evidence="1">
    <location>
        <begin position="1"/>
        <end position="21"/>
    </location>
</feature>
<dbReference type="PROSITE" id="PS51257">
    <property type="entry name" value="PROKAR_LIPOPROTEIN"/>
    <property type="match status" value="1"/>
</dbReference>
<dbReference type="RefSeq" id="WP_022058268.1">
    <property type="nucleotide sequence ID" value="NZ_JAJCMH010000001.1"/>
</dbReference>
<reference evidence="2 3" key="1">
    <citation type="submission" date="2018-08" db="EMBL/GenBank/DDBJ databases">
        <title>A genome reference for cultivated species of the human gut microbiota.</title>
        <authorList>
            <person name="Zou Y."/>
            <person name="Xue W."/>
            <person name="Luo G."/>
        </authorList>
    </citation>
    <scope>NUCLEOTIDE SEQUENCE [LARGE SCALE GENOMIC DNA]</scope>
    <source>
        <strain evidence="2 3">AF22-21</strain>
    </source>
</reference>
<comment type="caution">
    <text evidence="2">The sequence shown here is derived from an EMBL/GenBank/DDBJ whole genome shotgun (WGS) entry which is preliminary data.</text>
</comment>
<dbReference type="EMBL" id="QRVK01000047">
    <property type="protein sequence ID" value="RGS37180.1"/>
    <property type="molecule type" value="Genomic_DNA"/>
</dbReference>
<evidence type="ECO:0000313" key="3">
    <source>
        <dbReference type="Proteomes" id="UP000283295"/>
    </source>
</evidence>
<keyword evidence="1" id="KW-0732">Signal</keyword>
<dbReference type="AlphaFoldDB" id="A0A3R5ZK29"/>
<gene>
    <name evidence="2" type="ORF">DWX94_12595</name>
</gene>
<organism evidence="2 3">
    <name type="scientific">Coprococcus eutactus</name>
    <dbReference type="NCBI Taxonomy" id="33043"/>
    <lineage>
        <taxon>Bacteria</taxon>
        <taxon>Bacillati</taxon>
        <taxon>Bacillota</taxon>
        <taxon>Clostridia</taxon>
        <taxon>Lachnospirales</taxon>
        <taxon>Lachnospiraceae</taxon>
        <taxon>Coprococcus</taxon>
    </lineage>
</organism>
<dbReference type="Proteomes" id="UP000283295">
    <property type="component" value="Unassembled WGS sequence"/>
</dbReference>
<feature type="chain" id="PRO_5038574651" description="DUF4163 domain-containing protein" evidence="1">
    <location>
        <begin position="22"/>
        <end position="409"/>
    </location>
</feature>
<evidence type="ECO:0008006" key="4">
    <source>
        <dbReference type="Google" id="ProtNLM"/>
    </source>
</evidence>
<proteinExistence type="predicted"/>
<evidence type="ECO:0000313" key="2">
    <source>
        <dbReference type="EMBL" id="RGS37180.1"/>
    </source>
</evidence>
<evidence type="ECO:0000256" key="1">
    <source>
        <dbReference type="SAM" id="SignalP"/>
    </source>
</evidence>
<accession>A0A3R5ZK29</accession>
<name>A0A3R5ZK29_9FIRM</name>